<dbReference type="InterPro" id="IPR000120">
    <property type="entry name" value="Amidase"/>
</dbReference>
<dbReference type="OrthoDB" id="9777859at2"/>
<dbReference type="eggNOG" id="COG0154">
    <property type="taxonomic scope" value="Bacteria"/>
</dbReference>
<dbReference type="PANTHER" id="PTHR11895:SF7">
    <property type="entry name" value="GLUTAMYL-TRNA(GLN) AMIDOTRANSFERASE SUBUNIT A, MITOCHONDRIAL"/>
    <property type="match status" value="1"/>
</dbReference>
<dbReference type="EMBL" id="JHEH01000014">
    <property type="protein sequence ID" value="KEP69444.1"/>
    <property type="molecule type" value="Genomic_DNA"/>
</dbReference>
<dbReference type="Proteomes" id="UP000027725">
    <property type="component" value="Unassembled WGS sequence"/>
</dbReference>
<dbReference type="InterPro" id="IPR023631">
    <property type="entry name" value="Amidase_dom"/>
</dbReference>
<sequence length="480" mass="50502">MDIATYTTLTATDIAQGVRDRRFTARAVTEAALARMEEVDPQIHAFATPDPEGARRAAEEVDRKIAAGEEPGALAGVPVAIKELVMTKGLRTTFGSRLYEDFIPEDDDVCVARLRAAGAIILGKSNASEFGFGAHGCNLIFAPTRNPWDQSRTPGGSSAGSAAAVAARICPLAIGSDGGGSIRIPAAFCNLFGFKASMGRVPVWPGCRDERYPGVSGWESVEHIGPITRTVADAALMMSALAGPDPRDRLSVPADTDWMAALGTDLPKGLKIAYWPRWHDQPVDPEVAATQRAALDRLAAAFDLDVTIEAPPEADLETAFPAIVALETDLTGLRTLIARTGLPVTEAVSGLLAQPRTFEEATDAITTRKALTNEIARRMQSYDLILTPTVPIVAFAFDQTGPGSIDGTPVGADGWSPFTSPFNLTGQPAASLPCGFASGLPVGLQVVAGHLKDRQVLQACAAFERALAPDAAFPSLSATS</sequence>
<dbReference type="GO" id="GO:0016740">
    <property type="term" value="F:transferase activity"/>
    <property type="evidence" value="ECO:0007669"/>
    <property type="project" value="UniProtKB-KW"/>
</dbReference>
<evidence type="ECO:0000313" key="3">
    <source>
        <dbReference type="EMBL" id="KEP69444.1"/>
    </source>
</evidence>
<evidence type="ECO:0000259" key="2">
    <source>
        <dbReference type="Pfam" id="PF01425"/>
    </source>
</evidence>
<comment type="similarity">
    <text evidence="1">Belongs to the amidase family.</text>
</comment>
<dbReference type="SUPFAM" id="SSF75304">
    <property type="entry name" value="Amidase signature (AS) enzymes"/>
    <property type="match status" value="1"/>
</dbReference>
<name>A0A074TCM4_9RHOB</name>
<dbReference type="InterPro" id="IPR036928">
    <property type="entry name" value="AS_sf"/>
</dbReference>
<gene>
    <name evidence="3" type="ORF">DL1_04315</name>
</gene>
<comment type="caution">
    <text evidence="3">The sequence shown here is derived from an EMBL/GenBank/DDBJ whole genome shotgun (WGS) entry which is preliminary data.</text>
</comment>
<organism evidence="3 4">
    <name type="scientific">Thioclava dalianensis</name>
    <dbReference type="NCBI Taxonomy" id="1185766"/>
    <lineage>
        <taxon>Bacteria</taxon>
        <taxon>Pseudomonadati</taxon>
        <taxon>Pseudomonadota</taxon>
        <taxon>Alphaproteobacteria</taxon>
        <taxon>Rhodobacterales</taxon>
        <taxon>Paracoccaceae</taxon>
        <taxon>Thioclava</taxon>
    </lineage>
</organism>
<dbReference type="STRING" id="1185766.SAMN05216224_1021"/>
<dbReference type="AlphaFoldDB" id="A0A074TCM4"/>
<feature type="domain" description="Amidase" evidence="2">
    <location>
        <begin position="28"/>
        <end position="457"/>
    </location>
</feature>
<dbReference type="Gene3D" id="3.90.1300.10">
    <property type="entry name" value="Amidase signature (AS) domain"/>
    <property type="match status" value="1"/>
</dbReference>
<keyword evidence="3" id="KW-0808">Transferase</keyword>
<evidence type="ECO:0000256" key="1">
    <source>
        <dbReference type="ARBA" id="ARBA00009199"/>
    </source>
</evidence>
<proteinExistence type="inferred from homology"/>
<dbReference type="RefSeq" id="WP_038066623.1">
    <property type="nucleotide sequence ID" value="NZ_FOVB01000002.1"/>
</dbReference>
<dbReference type="PANTHER" id="PTHR11895">
    <property type="entry name" value="TRANSAMIDASE"/>
    <property type="match status" value="1"/>
</dbReference>
<evidence type="ECO:0000313" key="4">
    <source>
        <dbReference type="Proteomes" id="UP000027725"/>
    </source>
</evidence>
<accession>A0A074TCM4</accession>
<dbReference type="Pfam" id="PF01425">
    <property type="entry name" value="Amidase"/>
    <property type="match status" value="1"/>
</dbReference>
<keyword evidence="4" id="KW-1185">Reference proteome</keyword>
<reference evidence="3 4" key="1">
    <citation type="submission" date="2014-03" db="EMBL/GenBank/DDBJ databases">
        <title>The draft genome sequence of Thioclava dalianensis DLFJ1-1.</title>
        <authorList>
            <person name="Lai Q."/>
            <person name="Shao Z."/>
        </authorList>
    </citation>
    <scope>NUCLEOTIDE SEQUENCE [LARGE SCALE GENOMIC DNA]</scope>
    <source>
        <strain evidence="3 4">DLFJ1-1</strain>
    </source>
</reference>
<protein>
    <submittedName>
        <fullName evidence="3">Glutamyl-tRNA amidotransferase</fullName>
    </submittedName>
</protein>